<organism evidence="2 3">
    <name type="scientific">Muraenolepis orangiensis</name>
    <name type="common">Patagonian moray cod</name>
    <dbReference type="NCBI Taxonomy" id="630683"/>
    <lineage>
        <taxon>Eukaryota</taxon>
        <taxon>Metazoa</taxon>
        <taxon>Chordata</taxon>
        <taxon>Craniata</taxon>
        <taxon>Vertebrata</taxon>
        <taxon>Euteleostomi</taxon>
        <taxon>Actinopterygii</taxon>
        <taxon>Neopterygii</taxon>
        <taxon>Teleostei</taxon>
        <taxon>Neoteleostei</taxon>
        <taxon>Acanthomorphata</taxon>
        <taxon>Zeiogadaria</taxon>
        <taxon>Gadariae</taxon>
        <taxon>Gadiformes</taxon>
        <taxon>Muraenolepidoidei</taxon>
        <taxon>Muraenolepididae</taxon>
        <taxon>Muraenolepis</taxon>
    </lineage>
</organism>
<proteinExistence type="predicted"/>
<feature type="compositionally biased region" description="Basic and acidic residues" evidence="1">
    <location>
        <begin position="134"/>
        <end position="145"/>
    </location>
</feature>
<evidence type="ECO:0000256" key="1">
    <source>
        <dbReference type="SAM" id="MobiDB-lite"/>
    </source>
</evidence>
<dbReference type="AlphaFoldDB" id="A0A9Q0EDG1"/>
<dbReference type="EMBL" id="JANIIK010000044">
    <property type="protein sequence ID" value="KAJ3604373.1"/>
    <property type="molecule type" value="Genomic_DNA"/>
</dbReference>
<reference evidence="2" key="1">
    <citation type="submission" date="2022-07" db="EMBL/GenBank/DDBJ databases">
        <title>Chromosome-level genome of Muraenolepis orangiensis.</title>
        <authorList>
            <person name="Kim J."/>
        </authorList>
    </citation>
    <scope>NUCLEOTIDE SEQUENCE</scope>
    <source>
        <strain evidence="2">KU_S4_2022</strain>
        <tissue evidence="2">Muscle</tissue>
    </source>
</reference>
<feature type="region of interest" description="Disordered" evidence="1">
    <location>
        <begin position="91"/>
        <end position="145"/>
    </location>
</feature>
<evidence type="ECO:0000313" key="2">
    <source>
        <dbReference type="EMBL" id="KAJ3604373.1"/>
    </source>
</evidence>
<gene>
    <name evidence="2" type="ORF">NHX12_029114</name>
</gene>
<dbReference type="Proteomes" id="UP001148018">
    <property type="component" value="Unassembled WGS sequence"/>
</dbReference>
<keyword evidence="3" id="KW-1185">Reference proteome</keyword>
<feature type="region of interest" description="Disordered" evidence="1">
    <location>
        <begin position="17"/>
        <end position="73"/>
    </location>
</feature>
<accession>A0A9Q0EDG1</accession>
<evidence type="ECO:0000313" key="3">
    <source>
        <dbReference type="Proteomes" id="UP001148018"/>
    </source>
</evidence>
<feature type="compositionally biased region" description="Basic and acidic residues" evidence="1">
    <location>
        <begin position="108"/>
        <end position="120"/>
    </location>
</feature>
<name>A0A9Q0EDG1_9TELE</name>
<protein>
    <submittedName>
        <fullName evidence="2">Uncharacterized protein</fullName>
    </submittedName>
</protein>
<sequence length="145" mass="15763">MYSEGKITRKVHPVLIVRTPTPGAQSGRRRKERGGGGWWAEITPSVSILTPSPPPPPIPSSLKRQERSPGTTATALVDRWETRVGVWKQGQGREAMWLRGEGGGGEAEDGKGSEDQKGKEPLILTPHALPLLSDPRDQGEEREGN</sequence>
<comment type="caution">
    <text evidence="2">The sequence shown here is derived from an EMBL/GenBank/DDBJ whole genome shotgun (WGS) entry which is preliminary data.</text>
</comment>